<dbReference type="GO" id="GO:0010569">
    <property type="term" value="P:regulation of double-strand break repair via homologous recombination"/>
    <property type="evidence" value="ECO:0000318"/>
    <property type="project" value="GO_Central"/>
</dbReference>
<feature type="domain" description="Helicase ATP-binding" evidence="5">
    <location>
        <begin position="8"/>
        <end position="279"/>
    </location>
</feature>
<dbReference type="Pfam" id="PF06733">
    <property type="entry name" value="DEAD_2"/>
    <property type="match status" value="1"/>
</dbReference>
<dbReference type="RefSeq" id="XP_001318533.1">
    <property type="nucleotide sequence ID" value="XM_001318498.1"/>
</dbReference>
<organism evidence="6 7">
    <name type="scientific">Trichomonas vaginalis (strain ATCC PRA-98 / G3)</name>
    <dbReference type="NCBI Taxonomy" id="412133"/>
    <lineage>
        <taxon>Eukaryota</taxon>
        <taxon>Metamonada</taxon>
        <taxon>Parabasalia</taxon>
        <taxon>Trichomonadida</taxon>
        <taxon>Trichomonadidae</taxon>
        <taxon>Trichomonas</taxon>
    </lineage>
</organism>
<keyword evidence="7" id="KW-1185">Reference proteome</keyword>
<dbReference type="InterPro" id="IPR027417">
    <property type="entry name" value="P-loop_NTPase"/>
</dbReference>
<dbReference type="VEuPathDB" id="TrichDB:TVAGG3_0988530"/>
<dbReference type="STRING" id="5722.A2ELX1"/>
<evidence type="ECO:0000256" key="4">
    <source>
        <dbReference type="SAM" id="MobiDB-lite"/>
    </source>
</evidence>
<dbReference type="PANTHER" id="PTHR11472">
    <property type="entry name" value="DNA REPAIR DEAD HELICASE RAD3/XP-D SUBFAMILY MEMBER"/>
    <property type="match status" value="1"/>
</dbReference>
<dbReference type="AlphaFoldDB" id="A2ELX1"/>
<dbReference type="GO" id="GO:0005634">
    <property type="term" value="C:nucleus"/>
    <property type="evidence" value="ECO:0000318"/>
    <property type="project" value="GO_Central"/>
</dbReference>
<dbReference type="GO" id="GO:0090657">
    <property type="term" value="P:telomeric loop disassembly"/>
    <property type="evidence" value="ECO:0000318"/>
    <property type="project" value="GO_Central"/>
</dbReference>
<dbReference type="GO" id="GO:1904430">
    <property type="term" value="P:negative regulation of t-circle formation"/>
    <property type="evidence" value="ECO:0000318"/>
    <property type="project" value="GO_Central"/>
</dbReference>
<evidence type="ECO:0000256" key="3">
    <source>
        <dbReference type="ARBA" id="ARBA00022840"/>
    </source>
</evidence>
<proteinExistence type="predicted"/>
<evidence type="ECO:0000256" key="2">
    <source>
        <dbReference type="ARBA" id="ARBA00022801"/>
    </source>
</evidence>
<dbReference type="GO" id="GO:0003678">
    <property type="term" value="F:DNA helicase activity"/>
    <property type="evidence" value="ECO:0000318"/>
    <property type="project" value="GO_Central"/>
</dbReference>
<dbReference type="InterPro" id="IPR010614">
    <property type="entry name" value="RAD3-like_helicase_DEAD"/>
</dbReference>
<feature type="region of interest" description="Disordered" evidence="4">
    <location>
        <begin position="773"/>
        <end position="807"/>
    </location>
</feature>
<dbReference type="InParanoid" id="A2ELX1"/>
<reference evidence="6" key="1">
    <citation type="submission" date="2006-10" db="EMBL/GenBank/DDBJ databases">
        <authorList>
            <person name="Amadeo P."/>
            <person name="Zhao Q."/>
            <person name="Wortman J."/>
            <person name="Fraser-Liggett C."/>
            <person name="Carlton J."/>
        </authorList>
    </citation>
    <scope>NUCLEOTIDE SEQUENCE</scope>
    <source>
        <strain evidence="6">G3</strain>
    </source>
</reference>
<dbReference type="PROSITE" id="PS51193">
    <property type="entry name" value="HELICASE_ATP_BIND_2"/>
    <property type="match status" value="1"/>
</dbReference>
<dbReference type="GO" id="GO:0070182">
    <property type="term" value="F:DNA polymerase binding"/>
    <property type="evidence" value="ECO:0000318"/>
    <property type="project" value="GO_Central"/>
</dbReference>
<dbReference type="SMR" id="A2ELX1"/>
<dbReference type="GO" id="GO:0003677">
    <property type="term" value="F:DNA binding"/>
    <property type="evidence" value="ECO:0007669"/>
    <property type="project" value="InterPro"/>
</dbReference>
<evidence type="ECO:0000256" key="1">
    <source>
        <dbReference type="ARBA" id="ARBA00022741"/>
    </source>
</evidence>
<dbReference type="InterPro" id="IPR045028">
    <property type="entry name" value="DinG/Rad3-like"/>
</dbReference>
<evidence type="ECO:0000313" key="6">
    <source>
        <dbReference type="EMBL" id="EAY06310.1"/>
    </source>
</evidence>
<dbReference type="VEuPathDB" id="TrichDB:TVAG_065670"/>
<evidence type="ECO:0000259" key="5">
    <source>
        <dbReference type="PROSITE" id="PS51193"/>
    </source>
</evidence>
<gene>
    <name evidence="6" type="ORF">TVAG_065670</name>
</gene>
<reference evidence="6" key="2">
    <citation type="journal article" date="2007" name="Science">
        <title>Draft genome sequence of the sexually transmitted pathogen Trichomonas vaginalis.</title>
        <authorList>
            <person name="Carlton J.M."/>
            <person name="Hirt R.P."/>
            <person name="Silva J.C."/>
            <person name="Delcher A.L."/>
            <person name="Schatz M."/>
            <person name="Zhao Q."/>
            <person name="Wortman J.R."/>
            <person name="Bidwell S.L."/>
            <person name="Alsmark U.C.M."/>
            <person name="Besteiro S."/>
            <person name="Sicheritz-Ponten T."/>
            <person name="Noel C.J."/>
            <person name="Dacks J.B."/>
            <person name="Foster P.G."/>
            <person name="Simillion C."/>
            <person name="Van de Peer Y."/>
            <person name="Miranda-Saavedra D."/>
            <person name="Barton G.J."/>
            <person name="Westrop G.D."/>
            <person name="Mueller S."/>
            <person name="Dessi D."/>
            <person name="Fiori P.L."/>
            <person name="Ren Q."/>
            <person name="Paulsen I."/>
            <person name="Zhang H."/>
            <person name="Bastida-Corcuera F.D."/>
            <person name="Simoes-Barbosa A."/>
            <person name="Brown M.T."/>
            <person name="Hayes R.D."/>
            <person name="Mukherjee M."/>
            <person name="Okumura C.Y."/>
            <person name="Schneider R."/>
            <person name="Smith A.J."/>
            <person name="Vanacova S."/>
            <person name="Villalvazo M."/>
            <person name="Haas B.J."/>
            <person name="Pertea M."/>
            <person name="Feldblyum T.V."/>
            <person name="Utterback T.R."/>
            <person name="Shu C.L."/>
            <person name="Osoegawa K."/>
            <person name="de Jong P.J."/>
            <person name="Hrdy I."/>
            <person name="Horvathova L."/>
            <person name="Zubacova Z."/>
            <person name="Dolezal P."/>
            <person name="Malik S.B."/>
            <person name="Logsdon J.M. Jr."/>
            <person name="Henze K."/>
            <person name="Gupta A."/>
            <person name="Wang C.C."/>
            <person name="Dunne R.L."/>
            <person name="Upcroft J.A."/>
            <person name="Upcroft P."/>
            <person name="White O."/>
            <person name="Salzberg S.L."/>
            <person name="Tang P."/>
            <person name="Chiu C.-H."/>
            <person name="Lee Y.-S."/>
            <person name="Embley T.M."/>
            <person name="Coombs G.H."/>
            <person name="Mottram J.C."/>
            <person name="Tachezy J."/>
            <person name="Fraser-Liggett C.M."/>
            <person name="Johnson P.J."/>
        </authorList>
    </citation>
    <scope>NUCLEOTIDE SEQUENCE [LARGE SCALE GENOMIC DNA]</scope>
    <source>
        <strain evidence="6">G3</strain>
    </source>
</reference>
<dbReference type="PANTHER" id="PTHR11472:SF63">
    <property type="entry name" value="CHROMOSOME UNDETERMINED SCAFFOLD_47, WHOLE GENOME SHOTGUN SEQUENCE"/>
    <property type="match status" value="1"/>
</dbReference>
<dbReference type="GO" id="GO:0045910">
    <property type="term" value="P:negative regulation of DNA recombination"/>
    <property type="evidence" value="ECO:0000318"/>
    <property type="project" value="GO_Central"/>
</dbReference>
<protein>
    <recommendedName>
        <fullName evidence="5">Helicase ATP-binding domain-containing protein</fullName>
    </recommendedName>
</protein>
<dbReference type="Proteomes" id="UP000001542">
    <property type="component" value="Unassembled WGS sequence"/>
</dbReference>
<dbReference type="EMBL" id="DS113426">
    <property type="protein sequence ID" value="EAY06310.1"/>
    <property type="molecule type" value="Genomic_DNA"/>
</dbReference>
<accession>A2ELX1</accession>
<dbReference type="Gene3D" id="3.40.50.300">
    <property type="entry name" value="P-loop containing nucleotide triphosphate hydrolases"/>
    <property type="match status" value="2"/>
</dbReference>
<keyword evidence="2" id="KW-0378">Hydrolase</keyword>
<name>A2ELX1_TRIV3</name>
<dbReference type="InterPro" id="IPR014013">
    <property type="entry name" value="Helic_SF1/SF2_ATP-bd_DinG/Rad3"/>
</dbReference>
<keyword evidence="1" id="KW-0547">Nucleotide-binding</keyword>
<feature type="compositionally biased region" description="Low complexity" evidence="4">
    <location>
        <begin position="773"/>
        <end position="796"/>
    </location>
</feature>
<dbReference type="GO" id="GO:0016787">
    <property type="term" value="F:hydrolase activity"/>
    <property type="evidence" value="ECO:0007669"/>
    <property type="project" value="UniProtKB-KW"/>
</dbReference>
<evidence type="ECO:0000313" key="7">
    <source>
        <dbReference type="Proteomes" id="UP000001542"/>
    </source>
</evidence>
<sequence length="820" mass="93123">MSSFLVGGVTVEFDDFTPTIMQRNIICNTIHSLLTQKNVLIESPEGSDRAFLIISAALSFQQYNKVIHVEPPMQIDTPTGNFSEKTISTNSKDTFQIIVICRTNEDISKLVHRANKLKYKPKTLILQNIYESCLNSQVKSADNPLFWCSSLCSMGECHFSQNSLNIENIQNFDIEEIKSACIENMQCPYKLEKENVQNADIIFCTAETFFFSSEIERLGINKDRNILIFEDLANIESILLNRLSLTMKSKDLDIFITNFSEENALNKLLTKLKAILVDHAAEIGASDMECDAFSINQIFDEINFEETEWANLKLLLDDIYTNNMTKDLIPYSNFSDLFHLISSLTMAKTNPDPFLFDIYPSPNPGEDYFVLRSLSISPFFRSFTKTAHSIIFTANVLTPMDSLQRSLGVNFDLSFSGIHPFINDQNFAAFAVNFTNDNVPLSSISENKESVYISLGKLIESQYQNIPDGVVLYADNFFDLLQVWRKNNFTKKIKKYKPIFHQKQGEKYIDEYTYSISVGNGGLLLTSDIDDILNLTGKQLRCLFFFGIPRCDDRLAFLKKKFDQNLYPTENSLDYSEMNGLRNAYECADAIISQNGDFGCVLFIDPRFSILIDSAPKWIRQCSSKITTQSVLTRQIKQLFQNNIEPEETFQLSVDRRALFVCASCEGQILTSTRITTIETFENDKSGFLEIINENGPKSVLPVSNKFSRTIHCNQDQIQWKEEDGIGYSPLICSECGKIVGAQVTIANSENENSLDEIWLVCDRIIAKDPPKKAQSFSQSIQKKSQTASQSPSKSQQKVKKQTPIPKGQTLIDWSNYVIE</sequence>
<dbReference type="GO" id="GO:0005524">
    <property type="term" value="F:ATP binding"/>
    <property type="evidence" value="ECO:0000318"/>
    <property type="project" value="GO_Central"/>
</dbReference>
<keyword evidence="3" id="KW-0067">ATP-binding</keyword>
<dbReference type="eggNOG" id="KOG1132">
    <property type="taxonomic scope" value="Eukaryota"/>
</dbReference>
<dbReference type="KEGG" id="tva:4764193"/>